<dbReference type="CDD" id="cd04489">
    <property type="entry name" value="ExoVII_LU_OBF"/>
    <property type="match status" value="1"/>
</dbReference>
<comment type="catalytic activity">
    <reaction evidence="5 6">
        <text>Exonucleolytic cleavage in either 5'- to 3'- or 3'- to 5'-direction to yield nucleoside 5'-phosphates.</text>
        <dbReference type="EC" id="3.1.11.6"/>
    </reaction>
</comment>
<dbReference type="PANTHER" id="PTHR30008:SF0">
    <property type="entry name" value="EXODEOXYRIBONUCLEASE 7 LARGE SUBUNIT"/>
    <property type="match status" value="1"/>
</dbReference>
<dbReference type="Pfam" id="PF13742">
    <property type="entry name" value="tRNA_anti_2"/>
    <property type="match status" value="1"/>
</dbReference>
<comment type="caution">
    <text evidence="9">The sequence shown here is derived from an EMBL/GenBank/DDBJ whole genome shotgun (WGS) entry which is preliminary data.</text>
</comment>
<accession>A0ABU3P9D1</accession>
<comment type="similarity">
    <text evidence="5 6">Belongs to the XseA family.</text>
</comment>
<keyword evidence="10" id="KW-1185">Reference proteome</keyword>
<keyword evidence="3 5" id="KW-0378">Hydrolase</keyword>
<evidence type="ECO:0000313" key="10">
    <source>
        <dbReference type="Proteomes" id="UP001246372"/>
    </source>
</evidence>
<organism evidence="9 10">
    <name type="scientific">Roseateles aquae</name>
    <dbReference type="NCBI Taxonomy" id="3077235"/>
    <lineage>
        <taxon>Bacteria</taxon>
        <taxon>Pseudomonadati</taxon>
        <taxon>Pseudomonadota</taxon>
        <taxon>Betaproteobacteria</taxon>
        <taxon>Burkholderiales</taxon>
        <taxon>Sphaerotilaceae</taxon>
        <taxon>Roseateles</taxon>
    </lineage>
</organism>
<reference evidence="9" key="1">
    <citation type="submission" date="2023-09" db="EMBL/GenBank/DDBJ databases">
        <title>Paucibacter sp. APW11 Genome sequencing and assembly.</title>
        <authorList>
            <person name="Kim I."/>
        </authorList>
    </citation>
    <scope>NUCLEOTIDE SEQUENCE</scope>
    <source>
        <strain evidence="9">APW11</strain>
    </source>
</reference>
<evidence type="ECO:0000259" key="7">
    <source>
        <dbReference type="Pfam" id="PF02601"/>
    </source>
</evidence>
<dbReference type="InterPro" id="IPR025824">
    <property type="entry name" value="OB-fold_nuc-bd_dom"/>
</dbReference>
<dbReference type="HAMAP" id="MF_00378">
    <property type="entry name" value="Exonuc_7_L"/>
    <property type="match status" value="1"/>
</dbReference>
<dbReference type="PANTHER" id="PTHR30008">
    <property type="entry name" value="EXODEOXYRIBONUCLEASE 7 LARGE SUBUNIT"/>
    <property type="match status" value="1"/>
</dbReference>
<gene>
    <name evidence="5 9" type="primary">xseA</name>
    <name evidence="9" type="ORF">RQP53_07865</name>
</gene>
<dbReference type="NCBIfam" id="TIGR00237">
    <property type="entry name" value="xseA"/>
    <property type="match status" value="1"/>
</dbReference>
<comment type="subunit">
    <text evidence="5">Heterooligomer composed of large and small subunits.</text>
</comment>
<feature type="domain" description="OB-fold nucleic acid binding" evidence="8">
    <location>
        <begin position="16"/>
        <end position="110"/>
    </location>
</feature>
<dbReference type="EMBL" id="JAVXZY010000002">
    <property type="protein sequence ID" value="MDT8999181.1"/>
    <property type="molecule type" value="Genomic_DNA"/>
</dbReference>
<comment type="subcellular location">
    <subcellularLocation>
        <location evidence="5 6">Cytoplasm</location>
    </subcellularLocation>
</comment>
<dbReference type="Proteomes" id="UP001246372">
    <property type="component" value="Unassembled WGS sequence"/>
</dbReference>
<evidence type="ECO:0000256" key="1">
    <source>
        <dbReference type="ARBA" id="ARBA00022490"/>
    </source>
</evidence>
<keyword evidence="1 5" id="KW-0963">Cytoplasm</keyword>
<feature type="domain" description="Exonuclease VII large subunit C-terminal" evidence="7">
    <location>
        <begin position="133"/>
        <end position="422"/>
    </location>
</feature>
<dbReference type="Pfam" id="PF02601">
    <property type="entry name" value="Exonuc_VII_L"/>
    <property type="match status" value="1"/>
</dbReference>
<evidence type="ECO:0000256" key="5">
    <source>
        <dbReference type="HAMAP-Rule" id="MF_00378"/>
    </source>
</evidence>
<evidence type="ECO:0000256" key="2">
    <source>
        <dbReference type="ARBA" id="ARBA00022722"/>
    </source>
</evidence>
<dbReference type="EC" id="3.1.11.6" evidence="5"/>
<keyword evidence="4 5" id="KW-0269">Exonuclease</keyword>
<evidence type="ECO:0000256" key="4">
    <source>
        <dbReference type="ARBA" id="ARBA00022839"/>
    </source>
</evidence>
<evidence type="ECO:0000256" key="6">
    <source>
        <dbReference type="RuleBase" id="RU004355"/>
    </source>
</evidence>
<evidence type="ECO:0000259" key="8">
    <source>
        <dbReference type="Pfam" id="PF13742"/>
    </source>
</evidence>
<dbReference type="InterPro" id="IPR020579">
    <property type="entry name" value="Exonuc_VII_lsu_C"/>
</dbReference>
<evidence type="ECO:0000256" key="3">
    <source>
        <dbReference type="ARBA" id="ARBA00022801"/>
    </source>
</evidence>
<sequence length="439" mass="47863">MGEPFKPASTRLSWGVAALLNAVSDSLQARFAVVQVEGELSGFTRAASGHCYFSLKDADGAAAMLRCAMFRRAASLTDFAPADGQRVELRGRLALYEPRGELQFIVEAMRRAGAGALYEQFLRLKARLEAQGLFDPSRKRELPAFATRIGVITSLAGAALHDVLTTLARRAPHVQVIVYPSLVQGAEAPAALLQALAQANARAEVDLLLLCRGGGSLEDLWAFNDERLVRAIAESALPVVCGVGHETDVTLADLAADLRAPTPTAAAELATPSRAACMDQLAALARTLMRRMDQRLDAHAQRLDRAALRLARPSDALARQRRRIALLAQRWGQVLPRLQAMQQQKLQHLEQRWRRALPQALQHQADRLQTLQARLAALDPKQVLARGYAWLDDGQGRALTSVAQLQPGQDLHAVLADGEAQLRVQTVKPARTRRASKAQ</sequence>
<evidence type="ECO:0000313" key="9">
    <source>
        <dbReference type="EMBL" id="MDT8999181.1"/>
    </source>
</evidence>
<dbReference type="GO" id="GO:0008855">
    <property type="term" value="F:exodeoxyribonuclease VII activity"/>
    <property type="evidence" value="ECO:0007669"/>
    <property type="project" value="UniProtKB-EC"/>
</dbReference>
<proteinExistence type="inferred from homology"/>
<dbReference type="RefSeq" id="WP_315649671.1">
    <property type="nucleotide sequence ID" value="NZ_JAVXZY010000002.1"/>
</dbReference>
<name>A0ABU3P9D1_9BURK</name>
<protein>
    <recommendedName>
        <fullName evidence="5">Exodeoxyribonuclease 7 large subunit</fullName>
        <ecNumber evidence="5">3.1.11.6</ecNumber>
    </recommendedName>
    <alternativeName>
        <fullName evidence="5">Exodeoxyribonuclease VII large subunit</fullName>
        <shortName evidence="5">Exonuclease VII large subunit</shortName>
    </alternativeName>
</protein>
<comment type="function">
    <text evidence="5">Bidirectionally degrades single-stranded DNA into large acid-insoluble oligonucleotides, which are then degraded further into small acid-soluble oligonucleotides.</text>
</comment>
<keyword evidence="2 5" id="KW-0540">Nuclease</keyword>
<dbReference type="InterPro" id="IPR003753">
    <property type="entry name" value="Exonuc_VII_L"/>
</dbReference>